<sequence>MWPMCIPASSYECFSSPLSTLNQGGKNTPKAVYPACRTRRLLGKVVDTWMVTGVSNVPGSSGVTALLHQHQPRTVQNAKKWLLELVPKATF</sequence>
<dbReference type="EMBL" id="CACTIH010000116">
    <property type="protein sequence ID" value="CAA2954464.1"/>
    <property type="molecule type" value="Genomic_DNA"/>
</dbReference>
<dbReference type="Proteomes" id="UP000594638">
    <property type="component" value="Unassembled WGS sequence"/>
</dbReference>
<gene>
    <name evidence="1" type="ORF">OLEA9_A045919</name>
</gene>
<dbReference type="Gramene" id="OE9A045919T1">
    <property type="protein sequence ID" value="OE9A045919C1"/>
    <property type="gene ID" value="OE9A045919"/>
</dbReference>
<protein>
    <submittedName>
        <fullName evidence="1">Uncharacterized protein</fullName>
    </submittedName>
</protein>
<dbReference type="AlphaFoldDB" id="A0A8S0PM63"/>
<comment type="caution">
    <text evidence="1">The sequence shown here is derived from an EMBL/GenBank/DDBJ whole genome shotgun (WGS) entry which is preliminary data.</text>
</comment>
<evidence type="ECO:0000313" key="1">
    <source>
        <dbReference type="EMBL" id="CAA2954464.1"/>
    </source>
</evidence>
<keyword evidence="2" id="KW-1185">Reference proteome</keyword>
<reference evidence="1 2" key="1">
    <citation type="submission" date="2019-12" db="EMBL/GenBank/DDBJ databases">
        <authorList>
            <person name="Alioto T."/>
            <person name="Alioto T."/>
            <person name="Gomez Garrido J."/>
        </authorList>
    </citation>
    <scope>NUCLEOTIDE SEQUENCE [LARGE SCALE GENOMIC DNA]</scope>
</reference>
<proteinExistence type="predicted"/>
<name>A0A8S0PM63_OLEEU</name>
<accession>A0A8S0PM63</accession>
<organism evidence="1 2">
    <name type="scientific">Olea europaea subsp. europaea</name>
    <dbReference type="NCBI Taxonomy" id="158383"/>
    <lineage>
        <taxon>Eukaryota</taxon>
        <taxon>Viridiplantae</taxon>
        <taxon>Streptophyta</taxon>
        <taxon>Embryophyta</taxon>
        <taxon>Tracheophyta</taxon>
        <taxon>Spermatophyta</taxon>
        <taxon>Magnoliopsida</taxon>
        <taxon>eudicotyledons</taxon>
        <taxon>Gunneridae</taxon>
        <taxon>Pentapetalae</taxon>
        <taxon>asterids</taxon>
        <taxon>lamiids</taxon>
        <taxon>Lamiales</taxon>
        <taxon>Oleaceae</taxon>
        <taxon>Oleeae</taxon>
        <taxon>Olea</taxon>
    </lineage>
</organism>
<evidence type="ECO:0000313" key="2">
    <source>
        <dbReference type="Proteomes" id="UP000594638"/>
    </source>
</evidence>